<comment type="caution">
    <text evidence="5">The sequence shown here is derived from an EMBL/GenBank/DDBJ whole genome shotgun (WGS) entry which is preliminary data.</text>
</comment>
<evidence type="ECO:0000259" key="4">
    <source>
        <dbReference type="Pfam" id="PF22591"/>
    </source>
</evidence>
<dbReference type="InterPro" id="IPR027512">
    <property type="entry name" value="EIF3A"/>
</dbReference>
<dbReference type="GO" id="GO:0003743">
    <property type="term" value="F:translation initiation factor activity"/>
    <property type="evidence" value="ECO:0007669"/>
    <property type="project" value="UniProtKB-KW"/>
</dbReference>
<dbReference type="GO" id="GO:0071541">
    <property type="term" value="C:eukaryotic translation initiation factor 3 complex, eIF3m"/>
    <property type="evidence" value="ECO:0007669"/>
    <property type="project" value="TreeGrafter"/>
</dbReference>
<dbReference type="AlphaFoldDB" id="A0A225UGU6"/>
<organism evidence="5 6">
    <name type="scientific">Phytophthora megakarya</name>
    <dbReference type="NCBI Taxonomy" id="4795"/>
    <lineage>
        <taxon>Eukaryota</taxon>
        <taxon>Sar</taxon>
        <taxon>Stramenopiles</taxon>
        <taxon>Oomycota</taxon>
        <taxon>Peronosporomycetes</taxon>
        <taxon>Peronosporales</taxon>
        <taxon>Peronosporaceae</taxon>
        <taxon>Phytophthora</taxon>
    </lineage>
</organism>
<reference evidence="6" key="1">
    <citation type="submission" date="2017-03" db="EMBL/GenBank/DDBJ databases">
        <title>Phytopthora megakarya and P. palmivora, two closely related causual agents of cacao black pod achieved similar genome size and gene model numbers by different mechanisms.</title>
        <authorList>
            <person name="Ali S."/>
            <person name="Shao J."/>
            <person name="Larry D.J."/>
            <person name="Kronmiller B."/>
            <person name="Shen D."/>
            <person name="Strem M.D."/>
            <person name="Melnick R.L."/>
            <person name="Guiltinan M.J."/>
            <person name="Tyler B.M."/>
            <person name="Meinhardt L.W."/>
            <person name="Bailey B.A."/>
        </authorList>
    </citation>
    <scope>NUCLEOTIDE SEQUENCE [LARGE SCALE GENOMIC DNA]</scope>
    <source>
        <strain evidence="6">zdho120</strain>
    </source>
</reference>
<evidence type="ECO:0000256" key="2">
    <source>
        <dbReference type="ARBA" id="ARBA00022540"/>
    </source>
</evidence>
<dbReference type="PANTHER" id="PTHR14005:SF0">
    <property type="entry name" value="EUKARYOTIC TRANSLATION INITIATION FACTOR 3 SUBUNIT A"/>
    <property type="match status" value="1"/>
</dbReference>
<name>A0A225UGU6_9STRA</name>
<dbReference type="GO" id="GO:0002188">
    <property type="term" value="P:translation reinitiation"/>
    <property type="evidence" value="ECO:0007669"/>
    <property type="project" value="TreeGrafter"/>
</dbReference>
<dbReference type="GO" id="GO:0043614">
    <property type="term" value="C:multi-eIF complex"/>
    <property type="evidence" value="ECO:0007669"/>
    <property type="project" value="TreeGrafter"/>
</dbReference>
<evidence type="ECO:0000313" key="5">
    <source>
        <dbReference type="EMBL" id="OWY92255.1"/>
    </source>
</evidence>
<keyword evidence="1" id="KW-0963">Cytoplasm</keyword>
<dbReference type="GO" id="GO:0003729">
    <property type="term" value="F:mRNA binding"/>
    <property type="evidence" value="ECO:0007669"/>
    <property type="project" value="TreeGrafter"/>
</dbReference>
<dbReference type="GO" id="GO:0001732">
    <property type="term" value="P:formation of cytoplasmic translation initiation complex"/>
    <property type="evidence" value="ECO:0007669"/>
    <property type="project" value="TreeGrafter"/>
</dbReference>
<gene>
    <name evidence="5" type="ORF">PHMEG_00038815</name>
</gene>
<dbReference type="PANTHER" id="PTHR14005">
    <property type="entry name" value="EUKARYOTIC TRANSLATION INITIATION FACTOR 3, THETA SUBUNIT"/>
    <property type="match status" value="1"/>
</dbReference>
<dbReference type="Proteomes" id="UP000198211">
    <property type="component" value="Unassembled WGS sequence"/>
</dbReference>
<dbReference type="OrthoDB" id="18884at2759"/>
<dbReference type="STRING" id="4795.A0A225UGU6"/>
<dbReference type="Pfam" id="PF22591">
    <property type="entry name" value="eIF3a_PCI_TPR-like"/>
    <property type="match status" value="1"/>
</dbReference>
<accession>A0A225UGU6</accession>
<protein>
    <submittedName>
        <fullName evidence="5">Eukaryotic translation initiation factor 3 subunit A</fullName>
    </submittedName>
</protein>
<evidence type="ECO:0000256" key="3">
    <source>
        <dbReference type="ARBA" id="ARBA00022917"/>
    </source>
</evidence>
<feature type="domain" description="eIF3a PCI" evidence="4">
    <location>
        <begin position="13"/>
        <end position="48"/>
    </location>
</feature>
<sequence>MPEGAMLSTTTYTYCTVLDILNSNSKHEPLYKVTTIQVFDFCVGYQRKIGPPRSSRRHLCLSPPFRCAAETIYARERGTSPASELPSVQVATDLELFSEAFRTIDVINNTINLVEQNPRVNLPACEKNSLMAATTTRDHLREYIAAAA</sequence>
<keyword evidence="3" id="KW-0648">Protein biosynthesis</keyword>
<keyword evidence="2 5" id="KW-0396">Initiation factor</keyword>
<proteinExistence type="predicted"/>
<dbReference type="InterPro" id="IPR054711">
    <property type="entry name" value="eIF3a_PCI_TPR-like"/>
</dbReference>
<dbReference type="GO" id="GO:0071540">
    <property type="term" value="C:eukaryotic translation initiation factor 3 complex, eIF3e"/>
    <property type="evidence" value="ECO:0007669"/>
    <property type="project" value="TreeGrafter"/>
</dbReference>
<keyword evidence="6" id="KW-1185">Reference proteome</keyword>
<evidence type="ECO:0000313" key="6">
    <source>
        <dbReference type="Proteomes" id="UP000198211"/>
    </source>
</evidence>
<evidence type="ECO:0000256" key="1">
    <source>
        <dbReference type="ARBA" id="ARBA00022490"/>
    </source>
</evidence>
<dbReference type="EMBL" id="NBNE01018471">
    <property type="protein sequence ID" value="OWY92255.1"/>
    <property type="molecule type" value="Genomic_DNA"/>
</dbReference>